<dbReference type="GO" id="GO:0008381">
    <property type="term" value="F:mechanosensitive monoatomic ion channel activity"/>
    <property type="evidence" value="ECO:0007669"/>
    <property type="project" value="UniProtKB-ARBA"/>
</dbReference>
<dbReference type="PANTHER" id="PTHR30347">
    <property type="entry name" value="POTASSIUM CHANNEL RELATED"/>
    <property type="match status" value="1"/>
</dbReference>
<dbReference type="RefSeq" id="WP_131408634.1">
    <property type="nucleotide sequence ID" value="NZ_SJTG01000002.1"/>
</dbReference>
<dbReference type="InterPro" id="IPR023408">
    <property type="entry name" value="MscS_beta-dom_sf"/>
</dbReference>
<accession>A0A4R0YUJ8</accession>
<feature type="transmembrane region" description="Helical" evidence="8">
    <location>
        <begin position="535"/>
        <end position="557"/>
    </location>
</feature>
<sequence length="811" mass="86878">MPILSRLLLIVLLALGTLPALADNGAQNAPAPLQAPTVTADQLSQQLDQIKQGITDRNKLTDELLVSLRTKTASVGQQADQLSASLTPQADSLKAKLDVLGPAPEKGAPPESADVTNQRKQLSKDKADLDGRIKQAKTLSLESQSLINQIASLRRDLFQAQISQRTESPLTLTFWQTLARNTADDRPSALLLGSKIGAAMSQAWQPGNRLPFGICITLSLALLAFGRRFLESRLLGMASRHLPSGHLRRSAMAVLIALSTSLTYGLAAWLGYLAFNWNGVLDQDVDDLVQPLVRLVFFAACLSGLGRALLCVNHPSWRLAPFSDDLARRLRLFPTLLAYCTLMVGLVALINDAIGASVASAVATNALAATLICGLIGAMLLTMGRARRALLASGEQPARRPLWVGLLVGGAVLGVLLALLGVLSGYIALAFFLTRQMIGSGFIIVALYLLMHLANDLFESLLSPESRSGTRLQESFGISAPRLEQTSTVLSGITRVFLLLLTLPLVLAPFGAGPAELMSRGSQLFAGRSLGSLQIVPGNIFSALMVLLIGTVILRVIKRWLSQQLLPKTSFDVGMQTSIVTMLGYLGGILVFVLVLGALQVDVKSIAWVASALSVGIGFGLQAIVQNFISGLILLAERPVKVGDWVSIPGVEGDIRRINVRATEIQMGDRSTMIVPNSQLITQNVRNVTLANAQGRVQIRLPMPMSSDASKVRQLIFDILHKHPATLNTPAPTVQLDSIDTGSLLFVCTAYVSSPRDASNVKSDLLFEIIERLRKADLPLTTPQDMVVRTMAHDSGTPPNPLTTAVPAGKT</sequence>
<keyword evidence="6 8" id="KW-0472">Membrane</keyword>
<feature type="transmembrane region" description="Helical" evidence="8">
    <location>
        <begin position="210"/>
        <end position="230"/>
    </location>
</feature>
<dbReference type="InterPro" id="IPR011066">
    <property type="entry name" value="MscS_channel_C_sf"/>
</dbReference>
<dbReference type="Gene3D" id="3.30.70.100">
    <property type="match status" value="1"/>
</dbReference>
<dbReference type="EMBL" id="SJTG01000002">
    <property type="protein sequence ID" value="TCI10528.1"/>
    <property type="molecule type" value="Genomic_DNA"/>
</dbReference>
<feature type="domain" description="DUF3772" evidence="11">
    <location>
        <begin position="133"/>
        <end position="186"/>
    </location>
</feature>
<evidence type="ECO:0000256" key="8">
    <source>
        <dbReference type="SAM" id="Phobius"/>
    </source>
</evidence>
<feature type="transmembrane region" description="Helical" evidence="8">
    <location>
        <begin position="578"/>
        <end position="599"/>
    </location>
</feature>
<feature type="transmembrane region" description="Helical" evidence="8">
    <location>
        <begin position="605"/>
        <end position="625"/>
    </location>
</feature>
<protein>
    <submittedName>
        <fullName evidence="13">Mechanosensitive ion channel family protein</fullName>
    </submittedName>
</protein>
<reference evidence="13 14" key="1">
    <citation type="submission" date="2019-02" db="EMBL/GenBank/DDBJ databases">
        <title>Dyella amyloliquefaciens sp. nov., isolated from forest soil.</title>
        <authorList>
            <person name="Gao Z.-H."/>
            <person name="Qiu L.-H."/>
        </authorList>
    </citation>
    <scope>NUCLEOTIDE SEQUENCE [LARGE SCALE GENOMIC DNA]</scope>
    <source>
        <strain evidence="13 14">KACC 12747</strain>
    </source>
</reference>
<keyword evidence="5 8" id="KW-1133">Transmembrane helix</keyword>
<dbReference type="SUPFAM" id="SSF82861">
    <property type="entry name" value="Mechanosensitive channel protein MscS (YggB), transmembrane region"/>
    <property type="match status" value="1"/>
</dbReference>
<dbReference type="Pfam" id="PF00924">
    <property type="entry name" value="MS_channel_2nd"/>
    <property type="match status" value="1"/>
</dbReference>
<dbReference type="Proteomes" id="UP000291822">
    <property type="component" value="Unassembled WGS sequence"/>
</dbReference>
<comment type="caution">
    <text evidence="13">The sequence shown here is derived from an EMBL/GenBank/DDBJ whole genome shotgun (WGS) entry which is preliminary data.</text>
</comment>
<feature type="transmembrane region" description="Helical" evidence="8">
    <location>
        <begin position="251"/>
        <end position="272"/>
    </location>
</feature>
<evidence type="ECO:0000256" key="4">
    <source>
        <dbReference type="ARBA" id="ARBA00022692"/>
    </source>
</evidence>
<dbReference type="Pfam" id="PF12607">
    <property type="entry name" value="DUF3772"/>
    <property type="match status" value="1"/>
</dbReference>
<feature type="region of interest" description="Disordered" evidence="7">
    <location>
        <begin position="791"/>
        <end position="811"/>
    </location>
</feature>
<feature type="domain" description="Mechanosensitive ion channel MscS C-terminal" evidence="12">
    <location>
        <begin position="700"/>
        <end position="778"/>
    </location>
</feature>
<dbReference type="InterPro" id="IPR010920">
    <property type="entry name" value="LSM_dom_sf"/>
</dbReference>
<evidence type="ECO:0000256" key="1">
    <source>
        <dbReference type="ARBA" id="ARBA00004651"/>
    </source>
</evidence>
<dbReference type="Gene3D" id="2.30.30.60">
    <property type="match status" value="1"/>
</dbReference>
<dbReference type="InterPro" id="IPR006685">
    <property type="entry name" value="MscS_channel_2nd"/>
</dbReference>
<evidence type="ECO:0000313" key="13">
    <source>
        <dbReference type="EMBL" id="TCI10528.1"/>
    </source>
</evidence>
<dbReference type="PANTHER" id="PTHR30347:SF9">
    <property type="entry name" value="MINICONDUCTANCE MECHANOSENSITIVE CHANNEL MSCM"/>
    <property type="match status" value="1"/>
</dbReference>
<feature type="region of interest" description="Disordered" evidence="7">
    <location>
        <begin position="100"/>
        <end position="128"/>
    </location>
</feature>
<keyword evidence="14" id="KW-1185">Reference proteome</keyword>
<evidence type="ECO:0000313" key="14">
    <source>
        <dbReference type="Proteomes" id="UP000291822"/>
    </source>
</evidence>
<proteinExistence type="inferred from homology"/>
<comment type="similarity">
    <text evidence="2">Belongs to the MscS (TC 1.A.23) family.</text>
</comment>
<feature type="chain" id="PRO_5020687516" evidence="9">
    <location>
        <begin position="23"/>
        <end position="811"/>
    </location>
</feature>
<keyword evidence="9" id="KW-0732">Signal</keyword>
<dbReference type="SUPFAM" id="SSF50182">
    <property type="entry name" value="Sm-like ribonucleoproteins"/>
    <property type="match status" value="1"/>
</dbReference>
<organism evidence="13 14">
    <name type="scientific">Dyella soli</name>
    <dbReference type="NCBI Taxonomy" id="522319"/>
    <lineage>
        <taxon>Bacteria</taxon>
        <taxon>Pseudomonadati</taxon>
        <taxon>Pseudomonadota</taxon>
        <taxon>Gammaproteobacteria</taxon>
        <taxon>Lysobacterales</taxon>
        <taxon>Rhodanobacteraceae</taxon>
        <taxon>Dyella</taxon>
    </lineage>
</organism>
<feature type="signal peptide" evidence="9">
    <location>
        <begin position="1"/>
        <end position="22"/>
    </location>
</feature>
<gene>
    <name evidence="13" type="ORF">EZM97_16810</name>
</gene>
<keyword evidence="3" id="KW-1003">Cell membrane</keyword>
<evidence type="ECO:0000256" key="5">
    <source>
        <dbReference type="ARBA" id="ARBA00022989"/>
    </source>
</evidence>
<evidence type="ECO:0000256" key="6">
    <source>
        <dbReference type="ARBA" id="ARBA00023136"/>
    </source>
</evidence>
<feature type="transmembrane region" description="Helical" evidence="8">
    <location>
        <begin position="496"/>
        <end position="515"/>
    </location>
</feature>
<keyword evidence="4 8" id="KW-0812">Transmembrane</keyword>
<dbReference type="Pfam" id="PF21082">
    <property type="entry name" value="MS_channel_3rd"/>
    <property type="match status" value="1"/>
</dbReference>
<dbReference type="InterPro" id="IPR022249">
    <property type="entry name" value="DUF3772"/>
</dbReference>
<evidence type="ECO:0000259" key="10">
    <source>
        <dbReference type="Pfam" id="PF00924"/>
    </source>
</evidence>
<dbReference type="InterPro" id="IPR011014">
    <property type="entry name" value="MscS_channel_TM-2"/>
</dbReference>
<evidence type="ECO:0000256" key="2">
    <source>
        <dbReference type="ARBA" id="ARBA00008017"/>
    </source>
</evidence>
<feature type="transmembrane region" description="Helical" evidence="8">
    <location>
        <begin position="332"/>
        <end position="350"/>
    </location>
</feature>
<evidence type="ECO:0000259" key="11">
    <source>
        <dbReference type="Pfam" id="PF12607"/>
    </source>
</evidence>
<evidence type="ECO:0000256" key="9">
    <source>
        <dbReference type="SAM" id="SignalP"/>
    </source>
</evidence>
<evidence type="ECO:0000256" key="7">
    <source>
        <dbReference type="SAM" id="MobiDB-lite"/>
    </source>
</evidence>
<dbReference type="InterPro" id="IPR049278">
    <property type="entry name" value="MS_channel_C"/>
</dbReference>
<dbReference type="AlphaFoldDB" id="A0A4R0YUJ8"/>
<dbReference type="SUPFAM" id="SSF82689">
    <property type="entry name" value="Mechanosensitive channel protein MscS (YggB), C-terminal domain"/>
    <property type="match status" value="1"/>
</dbReference>
<feature type="transmembrane region" description="Helical" evidence="8">
    <location>
        <begin position="402"/>
        <end position="432"/>
    </location>
</feature>
<feature type="transmembrane region" description="Helical" evidence="8">
    <location>
        <begin position="292"/>
        <end position="312"/>
    </location>
</feature>
<evidence type="ECO:0000259" key="12">
    <source>
        <dbReference type="Pfam" id="PF21082"/>
    </source>
</evidence>
<dbReference type="GO" id="GO:0005886">
    <property type="term" value="C:plasma membrane"/>
    <property type="evidence" value="ECO:0007669"/>
    <property type="project" value="UniProtKB-SubCell"/>
</dbReference>
<comment type="subcellular location">
    <subcellularLocation>
        <location evidence="1">Cell membrane</location>
        <topology evidence="1">Multi-pass membrane protein</topology>
    </subcellularLocation>
</comment>
<evidence type="ECO:0000256" key="3">
    <source>
        <dbReference type="ARBA" id="ARBA00022475"/>
    </source>
</evidence>
<feature type="transmembrane region" description="Helical" evidence="8">
    <location>
        <begin position="356"/>
        <end position="381"/>
    </location>
</feature>
<feature type="domain" description="Mechanosensitive ion channel MscS" evidence="10">
    <location>
        <begin position="624"/>
        <end position="689"/>
    </location>
</feature>
<name>A0A4R0YUJ8_9GAMM</name>
<dbReference type="Gene3D" id="1.10.287.1260">
    <property type="match status" value="1"/>
</dbReference>
<dbReference type="InterPro" id="IPR052702">
    <property type="entry name" value="MscS-like_channel"/>
</dbReference>
<feature type="transmembrane region" description="Helical" evidence="8">
    <location>
        <begin position="438"/>
        <end position="458"/>
    </location>
</feature>